<evidence type="ECO:0000313" key="1">
    <source>
        <dbReference type="EMBL" id="ART64120.1"/>
    </source>
</evidence>
<protein>
    <recommendedName>
        <fullName evidence="3">Cell division protein FtsH</fullName>
    </recommendedName>
</protein>
<keyword evidence="2" id="KW-1185">Reference proteome</keyword>
<dbReference type="EMBL" id="CP021358">
    <property type="protein sequence ID" value="ART64120.1"/>
    <property type="molecule type" value="Genomic_DNA"/>
</dbReference>
<dbReference type="KEGG" id="kma:B9H00_14535"/>
<dbReference type="InterPro" id="IPR025612">
    <property type="entry name" value="YqjK"/>
</dbReference>
<gene>
    <name evidence="1" type="ORF">B9H00_14535</name>
</gene>
<organism evidence="1 2">
    <name type="scientific">Kushneria marisflavi</name>
    <dbReference type="NCBI Taxonomy" id="157779"/>
    <lineage>
        <taxon>Bacteria</taxon>
        <taxon>Pseudomonadati</taxon>
        <taxon>Pseudomonadota</taxon>
        <taxon>Gammaproteobacteria</taxon>
        <taxon>Oceanospirillales</taxon>
        <taxon>Halomonadaceae</taxon>
        <taxon>Kushneria</taxon>
    </lineage>
</organism>
<sequence length="98" mass="11505">MWENGMKKDELAARRHRFEQRIMQERLQITSAVRDWNEATAPIDHAWRQIVHYKGPILLGSGLLVTMLSRNKGRVGKLFKRSVVIYTMARRAKKMIGR</sequence>
<dbReference type="Proteomes" id="UP000194457">
    <property type="component" value="Chromosome"/>
</dbReference>
<dbReference type="Pfam" id="PF13997">
    <property type="entry name" value="YqjK"/>
    <property type="match status" value="1"/>
</dbReference>
<name>A0A240USX4_9GAMM</name>
<evidence type="ECO:0008006" key="3">
    <source>
        <dbReference type="Google" id="ProtNLM"/>
    </source>
</evidence>
<dbReference type="AlphaFoldDB" id="A0A240USX4"/>
<reference evidence="1 2" key="1">
    <citation type="submission" date="2017-05" db="EMBL/GenBank/DDBJ databases">
        <authorList>
            <person name="Song R."/>
            <person name="Chenine A.L."/>
            <person name="Ruprecht R.M."/>
        </authorList>
    </citation>
    <scope>NUCLEOTIDE SEQUENCE [LARGE SCALE GENOMIC DNA]</scope>
    <source>
        <strain evidence="1">SW32</strain>
    </source>
</reference>
<accession>A0A240USX4</accession>
<proteinExistence type="predicted"/>
<evidence type="ECO:0000313" key="2">
    <source>
        <dbReference type="Proteomes" id="UP000194457"/>
    </source>
</evidence>